<accession>A0ABU4SA54</accession>
<dbReference type="RefSeq" id="WP_319930097.1">
    <property type="nucleotide sequence ID" value="NZ_VCDN01000038.1"/>
</dbReference>
<gene>
    <name evidence="1" type="ORF">FE392_10065</name>
</gene>
<dbReference type="Proteomes" id="UP001271890">
    <property type="component" value="Unassembled WGS sequence"/>
</dbReference>
<organism evidence="1 2">
    <name type="scientific">Xenorhabdus santafensis</name>
    <dbReference type="NCBI Taxonomy" id="2582833"/>
    <lineage>
        <taxon>Bacteria</taxon>
        <taxon>Pseudomonadati</taxon>
        <taxon>Pseudomonadota</taxon>
        <taxon>Gammaproteobacteria</taxon>
        <taxon>Enterobacterales</taxon>
        <taxon>Morganellaceae</taxon>
        <taxon>Xenorhabdus</taxon>
    </lineage>
</organism>
<proteinExistence type="predicted"/>
<name>A0ABU4SA54_9GAMM</name>
<evidence type="ECO:0000313" key="1">
    <source>
        <dbReference type="EMBL" id="MDX7987674.1"/>
    </source>
</evidence>
<keyword evidence="2" id="KW-1185">Reference proteome</keyword>
<dbReference type="EMBL" id="VCDN01000038">
    <property type="protein sequence ID" value="MDX7987674.1"/>
    <property type="molecule type" value="Genomic_DNA"/>
</dbReference>
<comment type="caution">
    <text evidence="1">The sequence shown here is derived from an EMBL/GenBank/DDBJ whole genome shotgun (WGS) entry which is preliminary data.</text>
</comment>
<protein>
    <submittedName>
        <fullName evidence="1">Uncharacterized protein</fullName>
    </submittedName>
</protein>
<sequence>MSGPITVHDRIRNFVNKEKTEGRHWIQGYHGLVLAYDGSTTFGISGRSLSLPCLYVLFDMRSFIKNIAYHPVSGPPLMLYENSNWNNANLATIPPDMRDIARIRVFDSW</sequence>
<evidence type="ECO:0000313" key="2">
    <source>
        <dbReference type="Proteomes" id="UP001271890"/>
    </source>
</evidence>
<reference evidence="2" key="1">
    <citation type="journal article" date="2024" name="Toxins">
        <title>Genome Sequence Analysis of Native Xenorhabdus Strains Isolated from Entomopathogenic Nematodes in Argentina.</title>
        <authorList>
            <person name="Palma L."/>
            <person name="Frizzo L."/>
            <person name="Kaiser S."/>
            <person name="Berry C."/>
            <person name="Caballero P."/>
            <person name="Bode H.B."/>
            <person name="Del Valle E.E."/>
        </authorList>
    </citation>
    <scope>NUCLEOTIDE SEQUENCE [LARGE SCALE GENOMIC DNA]</scope>
    <source>
        <strain evidence="2">12</strain>
    </source>
</reference>